<dbReference type="InterPro" id="IPR052027">
    <property type="entry name" value="PspC"/>
</dbReference>
<reference evidence="8 9" key="1">
    <citation type="journal article" date="2011" name="Front. Microbiol.">
        <title>Genomic signatures of strain selection and enhancement in Bacillus atrophaeus var. globigii, a historical biowarfare simulant.</title>
        <authorList>
            <person name="Gibbons H.S."/>
            <person name="Broomall S.M."/>
            <person name="McNew L.A."/>
            <person name="Daligault H."/>
            <person name="Chapman C."/>
            <person name="Bruce D."/>
            <person name="Karavis M."/>
            <person name="Krepps M."/>
            <person name="McGregor P.A."/>
            <person name="Hong C."/>
            <person name="Park K.H."/>
            <person name="Akmal A."/>
            <person name="Feldman A."/>
            <person name="Lin J.S."/>
            <person name="Chang W.E."/>
            <person name="Higgs B.W."/>
            <person name="Demirev P."/>
            <person name="Lindquist J."/>
            <person name="Liem A."/>
            <person name="Fochler E."/>
            <person name="Read T.D."/>
            <person name="Tapia R."/>
            <person name="Johnson S."/>
            <person name="Bishop-Lilly K.A."/>
            <person name="Detter C."/>
            <person name="Han C."/>
            <person name="Sozhamannan S."/>
            <person name="Rosenzweig C.N."/>
            <person name="Skowronski E.W."/>
        </authorList>
    </citation>
    <scope>NUCLEOTIDE SEQUENCE [LARGE SCALE GENOMIC DNA]</scope>
    <source>
        <strain evidence="8 9">GYP-17</strain>
    </source>
</reference>
<keyword evidence="2" id="KW-1003">Cell membrane</keyword>
<dbReference type="PANTHER" id="PTHR33885">
    <property type="entry name" value="PHAGE SHOCK PROTEIN C"/>
    <property type="match status" value="1"/>
</dbReference>
<proteinExistence type="predicted"/>
<dbReference type="PANTHER" id="PTHR33885:SF3">
    <property type="entry name" value="PHAGE SHOCK PROTEIN C"/>
    <property type="match status" value="1"/>
</dbReference>
<evidence type="ECO:0000313" key="9">
    <source>
        <dbReference type="Proteomes" id="UP000288405"/>
    </source>
</evidence>
<comment type="subcellular location">
    <subcellularLocation>
        <location evidence="1">Cell membrane</location>
        <topology evidence="1">Single-pass membrane protein</topology>
    </subcellularLocation>
</comment>
<dbReference type="EMBL" id="PIPM01000001">
    <property type="protein sequence ID" value="RUO36405.1"/>
    <property type="molecule type" value="Genomic_DNA"/>
</dbReference>
<evidence type="ECO:0000256" key="6">
    <source>
        <dbReference type="SAM" id="Phobius"/>
    </source>
</evidence>
<evidence type="ECO:0000256" key="2">
    <source>
        <dbReference type="ARBA" id="ARBA00022475"/>
    </source>
</evidence>
<gene>
    <name evidence="8" type="primary">pspC</name>
    <name evidence="8" type="ORF">CWE11_00885</name>
</gene>
<evidence type="ECO:0000256" key="3">
    <source>
        <dbReference type="ARBA" id="ARBA00022692"/>
    </source>
</evidence>
<dbReference type="NCBIfam" id="TIGR02978">
    <property type="entry name" value="phageshock_pspC"/>
    <property type="match status" value="1"/>
</dbReference>
<dbReference type="RefSeq" id="WP_126775717.1">
    <property type="nucleotide sequence ID" value="NZ_PIPM01000001.1"/>
</dbReference>
<comment type="caution">
    <text evidence="8">The sequence shown here is derived from an EMBL/GenBank/DDBJ whole genome shotgun (WGS) entry which is preliminary data.</text>
</comment>
<sequence length="144" mass="16172">MTKIKKNLMRDPVEGKIAGVCAGLAKHFGWELWVVRIVAITALILASKITLTAYIIAWIVLDKAPEGGSSNAEPTTLREETRIERTNDGRTIEVKTKVWEAGKPPAEALKDIQATFADMENSVRKMEEYVTSSEFRVRQEINRL</sequence>
<dbReference type="OrthoDB" id="7359894at2"/>
<evidence type="ECO:0000256" key="5">
    <source>
        <dbReference type="ARBA" id="ARBA00023136"/>
    </source>
</evidence>
<dbReference type="Pfam" id="PF04024">
    <property type="entry name" value="PspC"/>
    <property type="match status" value="1"/>
</dbReference>
<protein>
    <submittedName>
        <fullName evidence="8">Envelope stress response membrane protein PspC</fullName>
    </submittedName>
</protein>
<name>A0A432WRL0_9GAMM</name>
<keyword evidence="9" id="KW-1185">Reference proteome</keyword>
<dbReference type="InterPro" id="IPR014320">
    <property type="entry name" value="Phageshock_PspC"/>
</dbReference>
<organism evidence="8 9">
    <name type="scientific">Aliidiomarina sanyensis</name>
    <dbReference type="NCBI Taxonomy" id="1249555"/>
    <lineage>
        <taxon>Bacteria</taxon>
        <taxon>Pseudomonadati</taxon>
        <taxon>Pseudomonadota</taxon>
        <taxon>Gammaproteobacteria</taxon>
        <taxon>Alteromonadales</taxon>
        <taxon>Idiomarinaceae</taxon>
        <taxon>Aliidiomarina</taxon>
    </lineage>
</organism>
<dbReference type="AlphaFoldDB" id="A0A432WRL0"/>
<feature type="domain" description="Phage shock protein PspC N-terminal" evidence="7">
    <location>
        <begin position="6"/>
        <end position="63"/>
    </location>
</feature>
<dbReference type="InterPro" id="IPR007168">
    <property type="entry name" value="Phageshock_PspC_N"/>
</dbReference>
<dbReference type="GO" id="GO:0005886">
    <property type="term" value="C:plasma membrane"/>
    <property type="evidence" value="ECO:0007669"/>
    <property type="project" value="UniProtKB-SubCell"/>
</dbReference>
<feature type="transmembrane region" description="Helical" evidence="6">
    <location>
        <begin position="33"/>
        <end position="61"/>
    </location>
</feature>
<keyword evidence="3 6" id="KW-0812">Transmembrane</keyword>
<evidence type="ECO:0000256" key="1">
    <source>
        <dbReference type="ARBA" id="ARBA00004162"/>
    </source>
</evidence>
<evidence type="ECO:0000259" key="7">
    <source>
        <dbReference type="Pfam" id="PF04024"/>
    </source>
</evidence>
<dbReference type="Proteomes" id="UP000288405">
    <property type="component" value="Unassembled WGS sequence"/>
</dbReference>
<evidence type="ECO:0000256" key="4">
    <source>
        <dbReference type="ARBA" id="ARBA00022989"/>
    </source>
</evidence>
<keyword evidence="5 6" id="KW-0472">Membrane</keyword>
<evidence type="ECO:0000313" key="8">
    <source>
        <dbReference type="EMBL" id="RUO36405.1"/>
    </source>
</evidence>
<accession>A0A432WRL0</accession>
<keyword evidence="4 6" id="KW-1133">Transmembrane helix</keyword>